<dbReference type="RefSeq" id="WP_110822756.1">
    <property type="nucleotide sequence ID" value="NZ_PRLG01000032.1"/>
</dbReference>
<dbReference type="OrthoDB" id="2568302at2"/>
<evidence type="ECO:0000313" key="1">
    <source>
        <dbReference type="EMBL" id="PYY25767.1"/>
    </source>
</evidence>
<dbReference type="SUPFAM" id="SSF55144">
    <property type="entry name" value="LigT-like"/>
    <property type="match status" value="1"/>
</dbReference>
<accession>A0A2W0C1W9</accession>
<organism evidence="1 2">
    <name type="scientific">Paenibacillus illinoisensis</name>
    <dbReference type="NCBI Taxonomy" id="59845"/>
    <lineage>
        <taxon>Bacteria</taxon>
        <taxon>Bacillati</taxon>
        <taxon>Bacillota</taxon>
        <taxon>Bacilli</taxon>
        <taxon>Bacillales</taxon>
        <taxon>Paenibacillaceae</taxon>
        <taxon>Paenibacillus</taxon>
    </lineage>
</organism>
<sequence>MFLITNPKVSGFTPQWSQFRGFSILFDNPSDRLFPLDESRELRLLSCDIETEELRLYKSLYQTLTIFTELNNTYLFCPLPSHSYHVTLWDGINEANVQAVSRQHRFKAEDLLEGLPHSFLRENEFLCIENQPLNINMKEPITFQFDRLLKWGNSVLVASLKPANSHSQAILHKIEKERKYLIEEYKGHFGLETCGYSYTPHISLGYFANKELAELTTSMIDSWNEHFLTNTKGQTITFTSNSLYGFNQMSTFFKKALRN</sequence>
<dbReference type="AlphaFoldDB" id="A0A2W0C1W9"/>
<reference evidence="1 2" key="1">
    <citation type="submission" date="2018-01" db="EMBL/GenBank/DDBJ databases">
        <title>Genome sequence of the PGP bacterium Paenibacillus illinoisensis E3.</title>
        <authorList>
            <person name="Rolli E."/>
            <person name="Marasco R."/>
            <person name="Bessem C."/>
            <person name="Michoud G."/>
            <person name="Gaiarsa S."/>
            <person name="Borin S."/>
            <person name="Daffonchio D."/>
        </authorList>
    </citation>
    <scope>NUCLEOTIDE SEQUENCE [LARGE SCALE GENOMIC DNA]</scope>
    <source>
        <strain evidence="1 2">E3</strain>
    </source>
</reference>
<name>A0A2W0C1W9_9BACL</name>
<gene>
    <name evidence="1" type="ORF">PIL02S_06339</name>
</gene>
<dbReference type="Proteomes" id="UP000247459">
    <property type="component" value="Unassembled WGS sequence"/>
</dbReference>
<dbReference type="Gene3D" id="3.90.1140.10">
    <property type="entry name" value="Cyclic phosphodiesterase"/>
    <property type="match status" value="1"/>
</dbReference>
<evidence type="ECO:0000313" key="2">
    <source>
        <dbReference type="Proteomes" id="UP000247459"/>
    </source>
</evidence>
<dbReference type="InterPro" id="IPR009097">
    <property type="entry name" value="Cyclic_Pdiesterase"/>
</dbReference>
<comment type="caution">
    <text evidence="1">The sequence shown here is derived from an EMBL/GenBank/DDBJ whole genome shotgun (WGS) entry which is preliminary data.</text>
</comment>
<dbReference type="EMBL" id="PRLG01000032">
    <property type="protein sequence ID" value="PYY25767.1"/>
    <property type="molecule type" value="Genomic_DNA"/>
</dbReference>
<proteinExistence type="predicted"/>
<protein>
    <submittedName>
        <fullName evidence="1">D-galactonate transporter</fullName>
    </submittedName>
</protein>